<dbReference type="InterPro" id="IPR011990">
    <property type="entry name" value="TPR-like_helical_dom_sf"/>
</dbReference>
<feature type="repeat" description="TPR" evidence="3">
    <location>
        <begin position="569"/>
        <end position="602"/>
    </location>
</feature>
<dbReference type="PROSITE" id="PS50005">
    <property type="entry name" value="TPR"/>
    <property type="match status" value="2"/>
</dbReference>
<dbReference type="Gene3D" id="3.40.50.10070">
    <property type="entry name" value="TolB, N-terminal domain"/>
    <property type="match status" value="1"/>
</dbReference>
<comment type="caution">
    <text evidence="7">The sequence shown here is derived from an EMBL/GenBank/DDBJ whole genome shotgun (WGS) entry which is preliminary data.</text>
</comment>
<protein>
    <submittedName>
        <fullName evidence="7">Tetratricopeptide repeat protein</fullName>
    </submittedName>
</protein>
<organism evidence="7 8">
    <name type="scientific">Halomonas flagellata</name>
    <dbReference type="NCBI Taxonomy" id="2920385"/>
    <lineage>
        <taxon>Bacteria</taxon>
        <taxon>Pseudomonadati</taxon>
        <taxon>Pseudomonadota</taxon>
        <taxon>Gammaproteobacteria</taxon>
        <taxon>Oceanospirillales</taxon>
        <taxon>Halomonadaceae</taxon>
        <taxon>Halomonas</taxon>
    </lineage>
</organism>
<dbReference type="InterPro" id="IPR005158">
    <property type="entry name" value="BTAD"/>
</dbReference>
<keyword evidence="3" id="KW-0802">TPR repeat</keyword>
<comment type="similarity">
    <text evidence="1">Belongs to the AfsR/DnrI/RedD regulatory family.</text>
</comment>
<proteinExistence type="inferred from homology"/>
<evidence type="ECO:0000259" key="5">
    <source>
        <dbReference type="SMART" id="SM00862"/>
    </source>
</evidence>
<dbReference type="SMART" id="SM00028">
    <property type="entry name" value="TPR"/>
    <property type="match status" value="5"/>
</dbReference>
<feature type="domain" description="OmpR/PhoB-type" evidence="5">
    <location>
        <begin position="21"/>
        <end position="94"/>
    </location>
</feature>
<dbReference type="Gene3D" id="1.10.10.10">
    <property type="entry name" value="Winged helix-like DNA-binding domain superfamily/Winged helix DNA-binding domain"/>
    <property type="match status" value="1"/>
</dbReference>
<evidence type="ECO:0000256" key="1">
    <source>
        <dbReference type="ARBA" id="ARBA00005820"/>
    </source>
</evidence>
<dbReference type="SUPFAM" id="SSF48452">
    <property type="entry name" value="TPR-like"/>
    <property type="match status" value="2"/>
</dbReference>
<dbReference type="SUPFAM" id="SSF46894">
    <property type="entry name" value="C-terminal effector domain of the bipartite response regulators"/>
    <property type="match status" value="1"/>
</dbReference>
<dbReference type="InterPro" id="IPR001867">
    <property type="entry name" value="OmpR/PhoB-type_DNA-bd"/>
</dbReference>
<dbReference type="Gene3D" id="1.25.40.10">
    <property type="entry name" value="Tetratricopeptide repeat domain"/>
    <property type="match status" value="3"/>
</dbReference>
<dbReference type="InterPro" id="IPR036388">
    <property type="entry name" value="WH-like_DNA-bd_sf"/>
</dbReference>
<dbReference type="Pfam" id="PF03704">
    <property type="entry name" value="BTAD"/>
    <property type="match status" value="1"/>
</dbReference>
<feature type="region of interest" description="Disordered" evidence="4">
    <location>
        <begin position="247"/>
        <end position="266"/>
    </location>
</feature>
<keyword evidence="2" id="KW-0238">DNA-binding</keyword>
<dbReference type="EMBL" id="JAKVPY010000005">
    <property type="protein sequence ID" value="MCH4562521.1"/>
    <property type="molecule type" value="Genomic_DNA"/>
</dbReference>
<dbReference type="InterPro" id="IPR051677">
    <property type="entry name" value="AfsR-DnrI-RedD_regulator"/>
</dbReference>
<dbReference type="RefSeq" id="WP_240567331.1">
    <property type="nucleotide sequence ID" value="NZ_JAKVPY010000005.1"/>
</dbReference>
<dbReference type="Proteomes" id="UP001202117">
    <property type="component" value="Unassembled WGS sequence"/>
</dbReference>
<feature type="compositionally biased region" description="Low complexity" evidence="4">
    <location>
        <begin position="247"/>
        <end position="259"/>
    </location>
</feature>
<dbReference type="Pfam" id="PF14559">
    <property type="entry name" value="TPR_19"/>
    <property type="match status" value="1"/>
</dbReference>
<sequence>MTELYVRLFGGFGVYRSAGPSIVFPTRKARALLAFLARHPGQPQGREGLATMFWPDSAESEARRNLRQALKLARRALADQGDAIIVSQGDALVLESSAVEVDVDLFERLHEAGTPEARERAAALYRGDFLEGVNLADGPFADWSMIERMRLHERALDIFSGLLADRLEVGRTESAIDMALRLLELDPLQEHVHRRLIRLYLERGRRGSALEQYHVCRAALERELGSRPEPETEQLYQEIRRCRGELPASAPGRSAQPAASPSPPAEAPLLARPAVAVLPFAHLGGDPSQTYFADGLSEDIITALAGWRCFPLIASSSTFCYRERGNGLHGIAAELGTRYLVDGSVRRSGTKLRISAHLVEVETARYLWAERFDLDLHDILAVQAEAAEKIVAAVAPELQQAELRRILTKRTEDWNAWDYFLRGWSLLNHFTAEDNARARSDFEQALRLDPTYSDAFMGLASGHLRDLFHIETAASREEALARGVAAAREAVSLDPNSSSAHHVLGTAYTWVEDYDAAIAETELAIELNPSNAFARMALGNRLDLIGQTAEGIAQMLHALRLNPRDPRRFNFMRFLARAHIAVGEYETALRWARKAVQLRPDQPDLHFRLAICLAHLDRTEEARTALHRSERLRPGFLESRQNWQPYTDAARNEHFFAGLRRHGLFG</sequence>
<gene>
    <name evidence="7" type="ORF">MKP05_05145</name>
</gene>
<accession>A0ABS9RRP4</accession>
<evidence type="ECO:0000256" key="4">
    <source>
        <dbReference type="SAM" id="MobiDB-lite"/>
    </source>
</evidence>
<dbReference type="PANTHER" id="PTHR35807">
    <property type="entry name" value="TRANSCRIPTIONAL REGULATOR REDD-RELATED"/>
    <property type="match status" value="1"/>
</dbReference>
<feature type="domain" description="Bacterial transcriptional activator" evidence="6">
    <location>
        <begin position="101"/>
        <end position="240"/>
    </location>
</feature>
<evidence type="ECO:0000313" key="7">
    <source>
        <dbReference type="EMBL" id="MCH4562521.1"/>
    </source>
</evidence>
<dbReference type="SMART" id="SM00862">
    <property type="entry name" value="Trans_reg_C"/>
    <property type="match status" value="1"/>
</dbReference>
<keyword evidence="8" id="KW-1185">Reference proteome</keyword>
<feature type="repeat" description="TPR" evidence="3">
    <location>
        <begin position="498"/>
        <end position="531"/>
    </location>
</feature>
<reference evidence="7 8" key="1">
    <citation type="submission" date="2022-02" db="EMBL/GenBank/DDBJ databases">
        <title>Halomonas fukangensis sp. nov., a halophilic bacterium isolated from a bulk soil of Kalidium foliatum at Fukang.</title>
        <authorList>
            <person name="Huang Y."/>
        </authorList>
    </citation>
    <scope>NUCLEOTIDE SEQUENCE [LARGE SCALE GENOMIC DNA]</scope>
    <source>
        <strain evidence="7 8">EGI 63088</strain>
    </source>
</reference>
<dbReference type="SMART" id="SM01043">
    <property type="entry name" value="BTAD"/>
    <property type="match status" value="1"/>
</dbReference>
<evidence type="ECO:0000256" key="3">
    <source>
        <dbReference type="PROSITE-ProRule" id="PRU00339"/>
    </source>
</evidence>
<evidence type="ECO:0000259" key="6">
    <source>
        <dbReference type="SMART" id="SM01043"/>
    </source>
</evidence>
<dbReference type="InterPro" id="IPR016032">
    <property type="entry name" value="Sig_transdc_resp-reg_C-effctor"/>
</dbReference>
<dbReference type="InterPro" id="IPR019734">
    <property type="entry name" value="TPR_rpt"/>
</dbReference>
<evidence type="ECO:0000313" key="8">
    <source>
        <dbReference type="Proteomes" id="UP001202117"/>
    </source>
</evidence>
<name>A0ABS9RRP4_9GAMM</name>
<evidence type="ECO:0000256" key="2">
    <source>
        <dbReference type="ARBA" id="ARBA00023125"/>
    </source>
</evidence>